<dbReference type="EMBL" id="FWXZ01000001">
    <property type="protein sequence ID" value="SMC36844.1"/>
    <property type="molecule type" value="Genomic_DNA"/>
</dbReference>
<comment type="caution">
    <text evidence="1">The sequence shown here is derived from an EMBL/GenBank/DDBJ whole genome shotgun (WGS) entry which is preliminary data.</text>
</comment>
<reference evidence="1" key="1">
    <citation type="submission" date="2017-04" db="EMBL/GenBank/DDBJ databases">
        <authorList>
            <person name="Varghese N."/>
            <person name="Submissions S."/>
        </authorList>
    </citation>
    <scope>NUCLEOTIDE SEQUENCE</scope>
    <source>
        <strain evidence="1">WTE2008</strain>
    </source>
</reference>
<accession>A0AC61PHT3</accession>
<proteinExistence type="predicted"/>
<organism evidence="1 2">
    <name type="scientific">Aristaeella lactis</name>
    <dbReference type="NCBI Taxonomy" id="3046383"/>
    <lineage>
        <taxon>Bacteria</taxon>
        <taxon>Bacillati</taxon>
        <taxon>Bacillota</taxon>
        <taxon>Clostridia</taxon>
        <taxon>Eubacteriales</taxon>
        <taxon>Aristaeellaceae</taxon>
        <taxon>Aristaeella</taxon>
    </lineage>
</organism>
<sequence>MTVPPQADGLRAGDYLRTALPDLPESVLRRVFDARDIKLDGVRISRNDRLTEGSCLKIYLPDSVSGNDTPVSSLSVVYEDDDVLLVNKRAGISVEPDARGGVTLTDLCREFVRRHDPDAFPPAACHRLDNKTCGLCLFAKTPEVLDILQDVFRQRKLEKYYICLVRGIMKPQKAECRAWLVKDARRAKVRVTDRPEPDAKPIITGYETLESGPVSRLRVHLITGRTHQIRAHLAALGHPLLGDDLYGDREFNRREKARSLKLCAVSLKLDTDGRLPALDGRSFVIEPPF</sequence>
<evidence type="ECO:0000313" key="1">
    <source>
        <dbReference type="EMBL" id="SMC36844.1"/>
    </source>
</evidence>
<protein>
    <submittedName>
        <fullName evidence="1">23S rRNA pseudouridine955/2504/2580 synthase</fullName>
    </submittedName>
</protein>
<keyword evidence="2" id="KW-1185">Reference proteome</keyword>
<gene>
    <name evidence="1" type="ORF">SAMN06297397_0345</name>
</gene>
<name>A0AC61PHT3_9FIRM</name>
<evidence type="ECO:0000313" key="2">
    <source>
        <dbReference type="Proteomes" id="UP000192328"/>
    </source>
</evidence>
<dbReference type="Proteomes" id="UP000192328">
    <property type="component" value="Unassembled WGS sequence"/>
</dbReference>